<feature type="short sequence motif" description="DGA/G" evidence="2">
    <location>
        <begin position="195"/>
        <end position="197"/>
    </location>
</feature>
<dbReference type="InterPro" id="IPR002641">
    <property type="entry name" value="PNPLA_dom"/>
</dbReference>
<dbReference type="PANTHER" id="PTHR12406">
    <property type="entry name" value="CALCIUM-INDEPENDENT PHOSPHOLIPASE A2 IPLA2 -RELATED"/>
    <property type="match status" value="1"/>
</dbReference>
<feature type="active site" description="Nucleophile" evidence="2">
    <location>
        <position position="69"/>
    </location>
</feature>
<keyword evidence="6" id="KW-1185">Reference proteome</keyword>
<keyword evidence="2" id="KW-0378">Hydrolase</keyword>
<dbReference type="InterPro" id="IPR033562">
    <property type="entry name" value="PLPL"/>
</dbReference>
<dbReference type="CDD" id="cd07209">
    <property type="entry name" value="Pat_hypo_Ecoli_Z1214_like"/>
    <property type="match status" value="1"/>
</dbReference>
<dbReference type="PROSITE" id="PS51635">
    <property type="entry name" value="PNPLA"/>
    <property type="match status" value="1"/>
</dbReference>
<evidence type="ECO:0000256" key="2">
    <source>
        <dbReference type="PROSITE-ProRule" id="PRU01161"/>
    </source>
</evidence>
<dbReference type="EMBL" id="GG662793">
    <property type="protein sequence ID" value="EAR90781.2"/>
    <property type="molecule type" value="Genomic_DNA"/>
</dbReference>
<dbReference type="PROSITE" id="PS51257">
    <property type="entry name" value="PROKAR_LIPOPROTEIN"/>
    <property type="match status" value="1"/>
</dbReference>
<dbReference type="GO" id="GO:0055088">
    <property type="term" value="P:lipid homeostasis"/>
    <property type="evidence" value="ECO:0007669"/>
    <property type="project" value="TreeGrafter"/>
</dbReference>
<name>I7M790_TETTS</name>
<keyword evidence="2" id="KW-0442">Lipid degradation</keyword>
<organism evidence="5 6">
    <name type="scientific">Tetrahymena thermophila (strain SB210)</name>
    <dbReference type="NCBI Taxonomy" id="312017"/>
    <lineage>
        <taxon>Eukaryota</taxon>
        <taxon>Sar</taxon>
        <taxon>Alveolata</taxon>
        <taxon>Ciliophora</taxon>
        <taxon>Intramacronucleata</taxon>
        <taxon>Oligohymenophorea</taxon>
        <taxon>Hymenostomatida</taxon>
        <taxon>Tetrahymenina</taxon>
        <taxon>Tetrahymenidae</taxon>
        <taxon>Tetrahymena</taxon>
    </lineage>
</organism>
<feature type="short sequence motif" description="GXSXG" evidence="2">
    <location>
        <begin position="67"/>
        <end position="71"/>
    </location>
</feature>
<feature type="domain" description="PNPLA" evidence="4">
    <location>
        <begin position="28"/>
        <end position="209"/>
    </location>
</feature>
<dbReference type="SUPFAM" id="SSF52151">
    <property type="entry name" value="FabD/lysophospholipase-like"/>
    <property type="match status" value="1"/>
</dbReference>
<protein>
    <submittedName>
        <fullName evidence="5">Patatin family phospholipase</fullName>
    </submittedName>
</protein>
<dbReference type="Proteomes" id="UP000009168">
    <property type="component" value="Unassembled WGS sequence"/>
</dbReference>
<dbReference type="GO" id="GO:0005737">
    <property type="term" value="C:cytoplasm"/>
    <property type="evidence" value="ECO:0007669"/>
    <property type="project" value="TreeGrafter"/>
</dbReference>
<dbReference type="AlphaFoldDB" id="I7M790"/>
<accession>I7M790</accession>
<dbReference type="PANTHER" id="PTHR12406:SF41">
    <property type="entry name" value="BRUMMER, ISOFORM B-RELATED"/>
    <property type="match status" value="1"/>
</dbReference>
<keyword evidence="3" id="KW-0732">Signal</keyword>
<dbReference type="eggNOG" id="ENOG502S0FJ">
    <property type="taxonomic scope" value="Eukaryota"/>
</dbReference>
<dbReference type="GeneID" id="7823343"/>
<evidence type="ECO:0000259" key="4">
    <source>
        <dbReference type="PROSITE" id="PS51635"/>
    </source>
</evidence>
<dbReference type="KEGG" id="tet:TTHERM_00140890"/>
<dbReference type="Gene3D" id="3.40.1090.10">
    <property type="entry name" value="Cytosolic phospholipase A2 catalytic domain"/>
    <property type="match status" value="1"/>
</dbReference>
<dbReference type="InParanoid" id="I7M790"/>
<evidence type="ECO:0000256" key="1">
    <source>
        <dbReference type="ARBA" id="ARBA00023098"/>
    </source>
</evidence>
<comment type="caution">
    <text evidence="2">Lacks conserved residue(s) required for the propagation of feature annotation.</text>
</comment>
<dbReference type="GO" id="GO:0016020">
    <property type="term" value="C:membrane"/>
    <property type="evidence" value="ECO:0007669"/>
    <property type="project" value="TreeGrafter"/>
</dbReference>
<evidence type="ECO:0000313" key="5">
    <source>
        <dbReference type="EMBL" id="EAR90781.2"/>
    </source>
</evidence>
<evidence type="ECO:0000256" key="3">
    <source>
        <dbReference type="SAM" id="SignalP"/>
    </source>
</evidence>
<sequence>MQKLFAIFCIGLLACSMTTVSARSCKALVIAGGADLGSYEAGVIQGLVQAYNELGQVSEVYWDVISGVSVGAITAVGLGQFPKEQTVEMANWVVNLWENISKSDVYSNYLGGVVQGFLFEESLFKTDPLRAFLKKNVTRKQTRKLVIGVTNANTGEYERYNESLSDADLIEAVMCSSAVPAFFPYQIFKGNTYFDGGVVRAADVFGAIDRCKELVDDVSQITVDVILVTSKTFEQDVPDDLKPIKVGTLSQKVKDHHNARRSLLEAYEAFPTINWRHIINPQTKLPDADFPFNFNHKQLLQMIDQGRNEGRAAVQQHTSYESSRNGNDETSNLSLSAKLAFMDAYEAVFDRYNISYNKTTSA</sequence>
<reference evidence="6" key="1">
    <citation type="journal article" date="2006" name="PLoS Biol.">
        <title>Macronuclear genome sequence of the ciliate Tetrahymena thermophila, a model eukaryote.</title>
        <authorList>
            <person name="Eisen J.A."/>
            <person name="Coyne R.S."/>
            <person name="Wu M."/>
            <person name="Wu D."/>
            <person name="Thiagarajan M."/>
            <person name="Wortman J.R."/>
            <person name="Badger J.H."/>
            <person name="Ren Q."/>
            <person name="Amedeo P."/>
            <person name="Jones K.M."/>
            <person name="Tallon L.J."/>
            <person name="Delcher A.L."/>
            <person name="Salzberg S.L."/>
            <person name="Silva J.C."/>
            <person name="Haas B.J."/>
            <person name="Majoros W.H."/>
            <person name="Farzad M."/>
            <person name="Carlton J.M."/>
            <person name="Smith R.K. Jr."/>
            <person name="Garg J."/>
            <person name="Pearlman R.E."/>
            <person name="Karrer K.M."/>
            <person name="Sun L."/>
            <person name="Manning G."/>
            <person name="Elde N.C."/>
            <person name="Turkewitz A.P."/>
            <person name="Asai D.J."/>
            <person name="Wilkes D.E."/>
            <person name="Wang Y."/>
            <person name="Cai H."/>
            <person name="Collins K."/>
            <person name="Stewart B.A."/>
            <person name="Lee S.R."/>
            <person name="Wilamowska K."/>
            <person name="Weinberg Z."/>
            <person name="Ruzzo W.L."/>
            <person name="Wloga D."/>
            <person name="Gaertig J."/>
            <person name="Frankel J."/>
            <person name="Tsao C.-C."/>
            <person name="Gorovsky M.A."/>
            <person name="Keeling P.J."/>
            <person name="Waller R.F."/>
            <person name="Patron N.J."/>
            <person name="Cherry J.M."/>
            <person name="Stover N.A."/>
            <person name="Krieger C.J."/>
            <person name="del Toro C."/>
            <person name="Ryder H.F."/>
            <person name="Williamson S.C."/>
            <person name="Barbeau R.A."/>
            <person name="Hamilton E.P."/>
            <person name="Orias E."/>
        </authorList>
    </citation>
    <scope>NUCLEOTIDE SEQUENCE [LARGE SCALE GENOMIC DNA]</scope>
    <source>
        <strain evidence="6">SB210</strain>
    </source>
</reference>
<feature type="chain" id="PRO_5003712430" evidence="3">
    <location>
        <begin position="23"/>
        <end position="362"/>
    </location>
</feature>
<dbReference type="RefSeq" id="XP_001011026.2">
    <property type="nucleotide sequence ID" value="XM_001011026.3"/>
</dbReference>
<dbReference type="GO" id="GO:0005811">
    <property type="term" value="C:lipid droplet"/>
    <property type="evidence" value="ECO:0007669"/>
    <property type="project" value="TreeGrafter"/>
</dbReference>
<evidence type="ECO:0000313" key="6">
    <source>
        <dbReference type="Proteomes" id="UP000009168"/>
    </source>
</evidence>
<keyword evidence="1 2" id="KW-0443">Lipid metabolism</keyword>
<proteinExistence type="predicted"/>
<dbReference type="Pfam" id="PF01734">
    <property type="entry name" value="Patatin"/>
    <property type="match status" value="1"/>
</dbReference>
<gene>
    <name evidence="5" type="ORF">TTHERM_00140890</name>
</gene>
<dbReference type="InterPro" id="IPR016035">
    <property type="entry name" value="Acyl_Trfase/lysoPLipase"/>
</dbReference>
<feature type="active site" description="Proton acceptor" evidence="2">
    <location>
        <position position="195"/>
    </location>
</feature>
<dbReference type="GO" id="GO:0004806">
    <property type="term" value="F:triacylglycerol lipase activity"/>
    <property type="evidence" value="ECO:0007669"/>
    <property type="project" value="TreeGrafter"/>
</dbReference>
<dbReference type="GO" id="GO:0019433">
    <property type="term" value="P:triglyceride catabolic process"/>
    <property type="evidence" value="ECO:0007669"/>
    <property type="project" value="TreeGrafter"/>
</dbReference>
<feature type="signal peptide" evidence="3">
    <location>
        <begin position="1"/>
        <end position="22"/>
    </location>
</feature>
<dbReference type="OrthoDB" id="312886at2759"/>